<dbReference type="FunFam" id="2.40.50.140:FF:000011">
    <property type="entry name" value="30S ribosomal protein S1"/>
    <property type="match status" value="2"/>
</dbReference>
<comment type="function">
    <text evidence="6 7">Binds mRNA; thus facilitating recognition of the initiation point. It is needed to translate mRNA with a short Shine-Dalgarno (SD) purine-rich sequence.</text>
</comment>
<evidence type="ECO:0000256" key="8">
    <source>
        <dbReference type="SAM" id="MobiDB-lite"/>
    </source>
</evidence>
<dbReference type="Pfam" id="PF00575">
    <property type="entry name" value="S1"/>
    <property type="match status" value="6"/>
</dbReference>
<dbReference type="NCBIfam" id="TIGR00717">
    <property type="entry name" value="rpsA"/>
    <property type="match status" value="1"/>
</dbReference>
<keyword evidence="5 7" id="KW-0687">Ribonucleoprotein</keyword>
<name>A0A0G3EBU8_9BACT</name>
<feature type="domain" description="S1 motif" evidence="9">
    <location>
        <begin position="34"/>
        <end position="97"/>
    </location>
</feature>
<dbReference type="GO" id="GO:0003735">
    <property type="term" value="F:structural constituent of ribosome"/>
    <property type="evidence" value="ECO:0007669"/>
    <property type="project" value="InterPro"/>
</dbReference>
<feature type="region of interest" description="Disordered" evidence="8">
    <location>
        <begin position="570"/>
        <end position="598"/>
    </location>
</feature>
<feature type="domain" description="S1 motif" evidence="9">
    <location>
        <begin position="374"/>
        <end position="444"/>
    </location>
</feature>
<keyword evidence="3 7" id="KW-0694">RNA-binding</keyword>
<evidence type="ECO:0000256" key="4">
    <source>
        <dbReference type="ARBA" id="ARBA00022980"/>
    </source>
</evidence>
<reference evidence="10 11" key="2">
    <citation type="journal article" date="2016" name="ISME J.">
        <title>Characterization of the first cultured representative of Verrucomicrobia subdivision 5 indicates the proposal of a novel phylum.</title>
        <authorList>
            <person name="Spring S."/>
            <person name="Bunk B."/>
            <person name="Sproer C."/>
            <person name="Schumann P."/>
            <person name="Rohde M."/>
            <person name="Tindall B.J."/>
            <person name="Klenk H.P."/>
        </authorList>
    </citation>
    <scope>NUCLEOTIDE SEQUENCE [LARGE SCALE GENOMIC DNA]</scope>
    <source>
        <strain evidence="10 11">L21-Fru-AB</strain>
    </source>
</reference>
<evidence type="ECO:0000256" key="2">
    <source>
        <dbReference type="ARBA" id="ARBA00022737"/>
    </source>
</evidence>
<dbReference type="EMBL" id="CP010904">
    <property type="protein sequence ID" value="AKJ63778.1"/>
    <property type="molecule type" value="Genomic_DNA"/>
</dbReference>
<dbReference type="PATRIC" id="fig|1609981.3.peg.526"/>
<accession>A0A0G3EBU8</accession>
<evidence type="ECO:0000256" key="7">
    <source>
        <dbReference type="PIRNR" id="PIRNR002111"/>
    </source>
</evidence>
<feature type="domain" description="S1 motif" evidence="9">
    <location>
        <begin position="202"/>
        <end position="270"/>
    </location>
</feature>
<dbReference type="Proteomes" id="UP000035268">
    <property type="component" value="Chromosome"/>
</dbReference>
<dbReference type="RefSeq" id="WP_074041357.1">
    <property type="nucleotide sequence ID" value="NZ_CP010904.1"/>
</dbReference>
<dbReference type="CDD" id="cd04465">
    <property type="entry name" value="S1_RPS1_repeat_ec2_hs2"/>
    <property type="match status" value="1"/>
</dbReference>
<keyword evidence="2" id="KW-0677">Repeat</keyword>
<evidence type="ECO:0000256" key="1">
    <source>
        <dbReference type="ARBA" id="ARBA00006767"/>
    </source>
</evidence>
<dbReference type="AlphaFoldDB" id="A0A0G3EBU8"/>
<dbReference type="InterPro" id="IPR050437">
    <property type="entry name" value="Ribos_protein_bS1-like"/>
</dbReference>
<proteinExistence type="inferred from homology"/>
<dbReference type="FunFam" id="2.40.50.140:FF:000110">
    <property type="entry name" value="30S ribosomal protein S1"/>
    <property type="match status" value="1"/>
</dbReference>
<keyword evidence="4 7" id="KW-0689">Ribosomal protein</keyword>
<dbReference type="InterPro" id="IPR012340">
    <property type="entry name" value="NA-bd_OB-fold"/>
</dbReference>
<dbReference type="InterPro" id="IPR003029">
    <property type="entry name" value="S1_domain"/>
</dbReference>
<dbReference type="STRING" id="1307763.L21SP4_00504"/>
<dbReference type="Gene3D" id="2.40.50.140">
    <property type="entry name" value="Nucleic acid-binding proteins"/>
    <property type="match status" value="6"/>
</dbReference>
<dbReference type="GO" id="GO:0003729">
    <property type="term" value="F:mRNA binding"/>
    <property type="evidence" value="ECO:0007669"/>
    <property type="project" value="TreeGrafter"/>
</dbReference>
<dbReference type="SMART" id="SM00316">
    <property type="entry name" value="S1"/>
    <property type="match status" value="6"/>
</dbReference>
<organism evidence="10 11">
    <name type="scientific">Kiritimatiella glycovorans</name>
    <dbReference type="NCBI Taxonomy" id="1307763"/>
    <lineage>
        <taxon>Bacteria</taxon>
        <taxon>Pseudomonadati</taxon>
        <taxon>Kiritimatiellota</taxon>
        <taxon>Kiritimatiellia</taxon>
        <taxon>Kiritimatiellales</taxon>
        <taxon>Kiritimatiellaceae</taxon>
        <taxon>Kiritimatiella</taxon>
    </lineage>
</organism>
<dbReference type="GO" id="GO:0006412">
    <property type="term" value="P:translation"/>
    <property type="evidence" value="ECO:0007669"/>
    <property type="project" value="InterPro"/>
</dbReference>
<comment type="similarity">
    <text evidence="1 7">Belongs to the bacterial ribosomal protein bS1 family.</text>
</comment>
<feature type="domain" description="S1 motif" evidence="9">
    <location>
        <begin position="115"/>
        <end position="181"/>
    </location>
</feature>
<dbReference type="FunFam" id="2.40.50.140:FF:000103">
    <property type="entry name" value="protein RRP5 homolog"/>
    <property type="match status" value="1"/>
</dbReference>
<evidence type="ECO:0000313" key="11">
    <source>
        <dbReference type="Proteomes" id="UP000035268"/>
    </source>
</evidence>
<dbReference type="PANTHER" id="PTHR10724:SF7">
    <property type="entry name" value="SMALL RIBOSOMAL SUBUNIT PROTEIN BS1C"/>
    <property type="match status" value="1"/>
</dbReference>
<evidence type="ECO:0000313" key="10">
    <source>
        <dbReference type="EMBL" id="AKJ63778.1"/>
    </source>
</evidence>
<dbReference type="PROSITE" id="PS50126">
    <property type="entry name" value="S1"/>
    <property type="match status" value="6"/>
</dbReference>
<evidence type="ECO:0000259" key="9">
    <source>
        <dbReference type="PROSITE" id="PS50126"/>
    </source>
</evidence>
<dbReference type="InterPro" id="IPR035104">
    <property type="entry name" value="Ribosomal_protein_S1-like"/>
</dbReference>
<evidence type="ECO:0000256" key="3">
    <source>
        <dbReference type="ARBA" id="ARBA00022884"/>
    </source>
</evidence>
<feature type="compositionally biased region" description="Basic and acidic residues" evidence="8">
    <location>
        <begin position="570"/>
        <end position="581"/>
    </location>
</feature>
<evidence type="ECO:0000256" key="6">
    <source>
        <dbReference type="ARBA" id="ARBA00025604"/>
    </source>
</evidence>
<dbReference type="KEGG" id="vbl:L21SP4_00504"/>
<evidence type="ECO:0000256" key="5">
    <source>
        <dbReference type="ARBA" id="ARBA00023274"/>
    </source>
</evidence>
<feature type="domain" description="S1 motif" evidence="9">
    <location>
        <begin position="287"/>
        <end position="357"/>
    </location>
</feature>
<gene>
    <name evidence="10" type="primary">rpsA</name>
    <name evidence="10" type="ORF">L21SP4_00504</name>
</gene>
<protein>
    <recommendedName>
        <fullName evidence="7">30S ribosomal protein S1</fullName>
    </recommendedName>
</protein>
<keyword evidence="11" id="KW-1185">Reference proteome</keyword>
<dbReference type="OrthoDB" id="9804077at2"/>
<sequence>MNEEQNTITEEMLQDDTSALEKMYEETLRDFQEGSIVTGKIIDIRPNEVLVDIGYKSEGLVSREEFDSEEEIEADREIEVFLDRLEDEHGMVVLSKHRADLQRNWNKVIATCEEGSTIEGNVKRRVKGGLIVDINGIEAFLPGSQVDVVPVRDLDECIGQTYEFKILKINEERKNIVVSRRELIEESRREARQQLLAEIKPGQIRSGRVKNITDFGAFIDLNGADGLLHVTDMGWGRVNHPSEVVSVGQELEVMVLDVNREKERISLGLKQTQRNPWEDIEERYPVGSRVHGRVMKVAPYGAFVEIEEGVEGLVHVSEMSWTKRVAKAADVVNEGDEVDVVVLSINKDEQKISLGMRQTEANPWEVAAETYPIGSRVKGTVRNFTSYGAFVEVEEGIDGMIHVSDMSWTRKVNHPSEVLEKGEEVECVVLEVDPENQRMSLGLKQAQEDPWAKIAKKFSVGDIVKGTVTKIASFGAFVEIEEGVEGLVHISQISSDHVEKVRDKLDKGQEVEARIVKIDPAERRIGLSIKAAEVADEDFEVNDEMLEGLRPGEDLVDLAGAFDDAISSLEEWHPGDKKSGDSEEPEPSDQSGGDEDRG</sequence>
<reference evidence="11" key="1">
    <citation type="submission" date="2015-02" db="EMBL/GenBank/DDBJ databases">
        <title>Description and complete genome sequence of the first cultured representative of the subdivision 5 of the Verrucomicrobia phylum.</title>
        <authorList>
            <person name="Spring S."/>
            <person name="Bunk B."/>
            <person name="Sproer C."/>
            <person name="Klenk H.-P."/>
        </authorList>
    </citation>
    <scope>NUCLEOTIDE SEQUENCE [LARGE SCALE GENOMIC DNA]</scope>
    <source>
        <strain evidence="11">L21-Fru-AB</strain>
    </source>
</reference>
<dbReference type="SUPFAM" id="SSF50249">
    <property type="entry name" value="Nucleic acid-binding proteins"/>
    <property type="match status" value="6"/>
</dbReference>
<dbReference type="PRINTS" id="PR00681">
    <property type="entry name" value="RIBOSOMALS1"/>
</dbReference>
<dbReference type="InterPro" id="IPR000110">
    <property type="entry name" value="Ribosomal_bS1"/>
</dbReference>
<dbReference type="PIRSF" id="PIRSF002111">
    <property type="entry name" value="RpsA"/>
    <property type="match status" value="1"/>
</dbReference>
<dbReference type="PANTHER" id="PTHR10724">
    <property type="entry name" value="30S RIBOSOMAL PROTEIN S1"/>
    <property type="match status" value="1"/>
</dbReference>
<feature type="domain" description="S1 motif" evidence="9">
    <location>
        <begin position="461"/>
        <end position="530"/>
    </location>
</feature>
<dbReference type="GO" id="GO:0022627">
    <property type="term" value="C:cytosolic small ribosomal subunit"/>
    <property type="evidence" value="ECO:0007669"/>
    <property type="project" value="TreeGrafter"/>
</dbReference>
<dbReference type="CDD" id="cd05688">
    <property type="entry name" value="S1_RPS1_repeat_ec3"/>
    <property type="match status" value="1"/>
</dbReference>